<dbReference type="InterPro" id="IPR007016">
    <property type="entry name" value="O-antigen_ligase-rel_domated"/>
</dbReference>
<evidence type="ECO:0000256" key="3">
    <source>
        <dbReference type="ARBA" id="ARBA00022989"/>
    </source>
</evidence>
<comment type="subcellular location">
    <subcellularLocation>
        <location evidence="1">Membrane</location>
        <topology evidence="1">Multi-pass membrane protein</topology>
    </subcellularLocation>
</comment>
<evidence type="ECO:0000313" key="7">
    <source>
        <dbReference type="EMBL" id="NNG21844.1"/>
    </source>
</evidence>
<feature type="transmembrane region" description="Helical" evidence="5">
    <location>
        <begin position="395"/>
        <end position="422"/>
    </location>
</feature>
<dbReference type="InterPro" id="IPR051533">
    <property type="entry name" value="WaaL-like"/>
</dbReference>
<feature type="transmembrane region" description="Helical" evidence="5">
    <location>
        <begin position="95"/>
        <end position="113"/>
    </location>
</feature>
<feature type="transmembrane region" description="Helical" evidence="5">
    <location>
        <begin position="21"/>
        <end position="39"/>
    </location>
</feature>
<evidence type="ECO:0000256" key="1">
    <source>
        <dbReference type="ARBA" id="ARBA00004141"/>
    </source>
</evidence>
<evidence type="ECO:0000313" key="8">
    <source>
        <dbReference type="Proteomes" id="UP000533905"/>
    </source>
</evidence>
<dbReference type="Proteomes" id="UP000533905">
    <property type="component" value="Unassembled WGS sequence"/>
</dbReference>
<keyword evidence="2 5" id="KW-0812">Transmembrane</keyword>
<feature type="transmembrane region" description="Helical" evidence="5">
    <location>
        <begin position="195"/>
        <end position="218"/>
    </location>
</feature>
<evidence type="ECO:0000256" key="5">
    <source>
        <dbReference type="SAM" id="Phobius"/>
    </source>
</evidence>
<feature type="transmembrane region" description="Helical" evidence="5">
    <location>
        <begin position="45"/>
        <end position="61"/>
    </location>
</feature>
<dbReference type="EMBL" id="JABAIV010000001">
    <property type="protein sequence ID" value="NNG21844.1"/>
    <property type="molecule type" value="Genomic_DNA"/>
</dbReference>
<dbReference type="PANTHER" id="PTHR37422:SF13">
    <property type="entry name" value="LIPOPOLYSACCHARIDE BIOSYNTHESIS PROTEIN PA4999-RELATED"/>
    <property type="match status" value="1"/>
</dbReference>
<evidence type="ECO:0000256" key="2">
    <source>
        <dbReference type="ARBA" id="ARBA00022692"/>
    </source>
</evidence>
<feature type="transmembrane region" description="Helical" evidence="5">
    <location>
        <begin position="291"/>
        <end position="307"/>
    </location>
</feature>
<dbReference type="Pfam" id="PF04932">
    <property type="entry name" value="Wzy_C"/>
    <property type="match status" value="1"/>
</dbReference>
<keyword evidence="7" id="KW-0436">Ligase</keyword>
<dbReference type="GO" id="GO:0016874">
    <property type="term" value="F:ligase activity"/>
    <property type="evidence" value="ECO:0007669"/>
    <property type="project" value="UniProtKB-KW"/>
</dbReference>
<feature type="transmembrane region" description="Helical" evidence="5">
    <location>
        <begin position="164"/>
        <end position="188"/>
    </location>
</feature>
<feature type="transmembrane region" description="Helical" evidence="5">
    <location>
        <begin position="267"/>
        <end position="285"/>
    </location>
</feature>
<feature type="transmembrane region" description="Helical" evidence="5">
    <location>
        <begin position="125"/>
        <end position="152"/>
    </location>
</feature>
<proteinExistence type="predicted"/>
<dbReference type="GO" id="GO:0016020">
    <property type="term" value="C:membrane"/>
    <property type="evidence" value="ECO:0007669"/>
    <property type="project" value="UniProtKB-SubCell"/>
</dbReference>
<dbReference type="AlphaFoldDB" id="A0A7Y2JY18"/>
<organism evidence="7 8">
    <name type="scientific">Telluria aromaticivorans</name>
    <dbReference type="NCBI Taxonomy" id="2725995"/>
    <lineage>
        <taxon>Bacteria</taxon>
        <taxon>Pseudomonadati</taxon>
        <taxon>Pseudomonadota</taxon>
        <taxon>Betaproteobacteria</taxon>
        <taxon>Burkholderiales</taxon>
        <taxon>Oxalobacteraceae</taxon>
        <taxon>Telluria group</taxon>
        <taxon>Telluria</taxon>
    </lineage>
</organism>
<feature type="domain" description="O-antigen ligase-related" evidence="6">
    <location>
        <begin position="275"/>
        <end position="411"/>
    </location>
</feature>
<name>A0A7Y2JY18_9BURK</name>
<feature type="transmembrane region" description="Helical" evidence="5">
    <location>
        <begin position="66"/>
        <end position="83"/>
    </location>
</feature>
<protein>
    <submittedName>
        <fullName evidence="7">O-antigen ligase family protein</fullName>
    </submittedName>
</protein>
<reference evidence="7 8" key="1">
    <citation type="submission" date="2020-04" db="EMBL/GenBank/DDBJ databases">
        <title>Massilia sp. nov., a cold adapted bacteria isolated from Arctic soil.</title>
        <authorList>
            <person name="Son J."/>
            <person name="Ka J.-O."/>
        </authorList>
    </citation>
    <scope>NUCLEOTIDE SEQUENCE [LARGE SCALE GENOMIC DNA]</scope>
    <source>
        <strain evidence="7 8">ML15P13</strain>
    </source>
</reference>
<dbReference type="PANTHER" id="PTHR37422">
    <property type="entry name" value="TEICHURONIC ACID BIOSYNTHESIS PROTEIN TUAE"/>
    <property type="match status" value="1"/>
</dbReference>
<feature type="transmembrane region" description="Helical" evidence="5">
    <location>
        <begin position="434"/>
        <end position="453"/>
    </location>
</feature>
<sequence length="502" mass="53476">MRDTPTMAQYLERPQHPARNLIASFLVCIVAAVLVGLLFDRVGLARTAALIAGAVIVMLGLRDFRIFAVLVVFLLPFVPIRFLSQAVAGLSGLRIVGMAILMTAAAVFIAVAVRPGQLRFPAWRPVFLAYLLVFVVAALDGARSVSLIPAYFNVLGVFSETTALGYLQVMLFSPGLVIVASYVMALLAANTRRPAWVTVPVLASAVLLAALLCLVATGTSSTVDELAQQESRRHLSVLGPHANELGLVLNMALALALCSLGQARSRAAALWLGAGSLVLAAGILLTFSRGAFLGLLVVMVYAVLVRRKGGWLPLVLVALALAVAAMSDAVVGRALHGIGGNDIDLISSGRVNEIWRPLLPEIARHPLFGSGHASILWSEAAQSRSILPVGHPHSAYLASLLDVGIAGSIITLVFFVHMWRLFLRVARAGQAHGLRGFFLGAAACIPLLLVQGITDDSFMPGFTHVYLWLAYGAATGITARRDRIPAPHRRAEALERPTKDIQ</sequence>
<keyword evidence="4 5" id="KW-0472">Membrane</keyword>
<evidence type="ECO:0000259" key="6">
    <source>
        <dbReference type="Pfam" id="PF04932"/>
    </source>
</evidence>
<dbReference type="RefSeq" id="WP_171080689.1">
    <property type="nucleotide sequence ID" value="NZ_JABAIV010000001.1"/>
</dbReference>
<evidence type="ECO:0000256" key="4">
    <source>
        <dbReference type="ARBA" id="ARBA00023136"/>
    </source>
</evidence>
<comment type="caution">
    <text evidence="7">The sequence shown here is derived from an EMBL/GenBank/DDBJ whole genome shotgun (WGS) entry which is preliminary data.</text>
</comment>
<gene>
    <name evidence="7" type="ORF">HGB41_02325</name>
</gene>
<feature type="transmembrane region" description="Helical" evidence="5">
    <location>
        <begin position="314"/>
        <end position="335"/>
    </location>
</feature>
<keyword evidence="8" id="KW-1185">Reference proteome</keyword>
<feature type="transmembrane region" description="Helical" evidence="5">
    <location>
        <begin position="459"/>
        <end position="479"/>
    </location>
</feature>
<feature type="transmembrane region" description="Helical" evidence="5">
    <location>
        <begin position="238"/>
        <end position="260"/>
    </location>
</feature>
<keyword evidence="3 5" id="KW-1133">Transmembrane helix</keyword>
<accession>A0A7Y2JY18</accession>